<evidence type="ECO:0000313" key="6">
    <source>
        <dbReference type="EMBL" id="KEJ92997.1"/>
    </source>
</evidence>
<comment type="similarity">
    <text evidence="2">Belongs to the serine/threonine dehydratase family.</text>
</comment>
<gene>
    <name evidence="6" type="ORF">EH55_13460</name>
</gene>
<dbReference type="AlphaFoldDB" id="A0A073J5K8"/>
<comment type="cofactor">
    <cofactor evidence="1">
        <name>pyridoxal 5'-phosphate</name>
        <dbReference type="ChEBI" id="CHEBI:597326"/>
    </cofactor>
</comment>
<evidence type="ECO:0000256" key="3">
    <source>
        <dbReference type="ARBA" id="ARBA00022898"/>
    </source>
</evidence>
<keyword evidence="4" id="KW-0456">Lyase</keyword>
<dbReference type="InterPro" id="IPR036052">
    <property type="entry name" value="TrpB-like_PALP_sf"/>
</dbReference>
<dbReference type="GO" id="GO:0006567">
    <property type="term" value="P:L-threonine catabolic process"/>
    <property type="evidence" value="ECO:0007669"/>
    <property type="project" value="TreeGrafter"/>
</dbReference>
<dbReference type="GO" id="GO:0003941">
    <property type="term" value="F:L-serine ammonia-lyase activity"/>
    <property type="evidence" value="ECO:0007669"/>
    <property type="project" value="TreeGrafter"/>
</dbReference>
<evidence type="ECO:0000313" key="7">
    <source>
        <dbReference type="Proteomes" id="UP000027665"/>
    </source>
</evidence>
<dbReference type="InterPro" id="IPR001926">
    <property type="entry name" value="TrpB-like_PALP"/>
</dbReference>
<evidence type="ECO:0000256" key="4">
    <source>
        <dbReference type="ARBA" id="ARBA00023239"/>
    </source>
</evidence>
<accession>A0A073J5K8</accession>
<dbReference type="SUPFAM" id="SSF53686">
    <property type="entry name" value="Tryptophan synthase beta subunit-like PLP-dependent enzymes"/>
    <property type="match status" value="1"/>
</dbReference>
<proteinExistence type="inferred from homology"/>
<dbReference type="OrthoDB" id="9811476at2"/>
<feature type="domain" description="Tryptophan synthase beta chain-like PALP" evidence="5">
    <location>
        <begin position="23"/>
        <end position="311"/>
    </location>
</feature>
<dbReference type="Pfam" id="PF00291">
    <property type="entry name" value="PALP"/>
    <property type="match status" value="1"/>
</dbReference>
<dbReference type="GeneID" id="90982898"/>
<dbReference type="FunFam" id="3.40.50.1100:FF:000005">
    <property type="entry name" value="Threonine dehydratase catabolic"/>
    <property type="match status" value="1"/>
</dbReference>
<evidence type="ECO:0000256" key="2">
    <source>
        <dbReference type="ARBA" id="ARBA00010869"/>
    </source>
</evidence>
<dbReference type="GO" id="GO:0006565">
    <property type="term" value="P:L-serine catabolic process"/>
    <property type="evidence" value="ECO:0007669"/>
    <property type="project" value="TreeGrafter"/>
</dbReference>
<dbReference type="RefSeq" id="WP_037974669.1">
    <property type="nucleotide sequence ID" value="NZ_CAMETI010000023.1"/>
</dbReference>
<comment type="caution">
    <text evidence="6">The sequence shown here is derived from an EMBL/GenBank/DDBJ whole genome shotgun (WGS) entry which is preliminary data.</text>
</comment>
<organism evidence="6 7">
    <name type="scientific">Synergistes jonesii</name>
    <dbReference type="NCBI Taxonomy" id="2754"/>
    <lineage>
        <taxon>Bacteria</taxon>
        <taxon>Thermotogati</taxon>
        <taxon>Synergistota</taxon>
        <taxon>Synergistia</taxon>
        <taxon>Synergistales</taxon>
        <taxon>Synergistaceae</taxon>
        <taxon>Synergistes</taxon>
    </lineage>
</organism>
<keyword evidence="7" id="KW-1185">Reference proteome</keyword>
<dbReference type="Gene3D" id="3.40.50.1100">
    <property type="match status" value="2"/>
</dbReference>
<protein>
    <submittedName>
        <fullName evidence="6">Pyridoxal-5'-phosphate-dependent protein subunit beta</fullName>
    </submittedName>
</protein>
<dbReference type="STRING" id="2754.EH55_13460"/>
<dbReference type="InterPro" id="IPR050147">
    <property type="entry name" value="Ser/Thr_Dehydratase"/>
</dbReference>
<dbReference type="Proteomes" id="UP000027665">
    <property type="component" value="Unassembled WGS sequence"/>
</dbReference>
<dbReference type="PANTHER" id="PTHR48078">
    <property type="entry name" value="THREONINE DEHYDRATASE, MITOCHONDRIAL-RELATED"/>
    <property type="match status" value="1"/>
</dbReference>
<dbReference type="eggNOG" id="COG1171">
    <property type="taxonomic scope" value="Bacteria"/>
</dbReference>
<dbReference type="GO" id="GO:0004794">
    <property type="term" value="F:threonine deaminase activity"/>
    <property type="evidence" value="ECO:0007669"/>
    <property type="project" value="TreeGrafter"/>
</dbReference>
<sequence length="327" mass="35194">MDKLPFDPTITDVLKAYKFLKERVRHTPAEYSRQLSERAGAPVYLKLENLQICGSFKVRGALYKMNTLTPSERALGVVTCSSGNHGQGVAMAAKELGVKTKIFVPKDCPETKKAAIKWLGGEFVELIVTEGDYDFAEKESHEYSAKQGMTYVSSFEDPTVIAGQGTAAFEMFTDVPDIELLLVPAGGGGLLNGTAIAAKALNPNVEIWGVQSEASNPWVVSWRDGIVKEVTYAESIADGLYGGIPQSTLTLAKTRVKGILEVTEKDLARAIAFMFREQRYVIEGAGIAGIAAALAGRAPINGRKTGIVVSGGNIDDAKLSKILAEYK</sequence>
<evidence type="ECO:0000256" key="1">
    <source>
        <dbReference type="ARBA" id="ARBA00001933"/>
    </source>
</evidence>
<dbReference type="GO" id="GO:0009097">
    <property type="term" value="P:isoleucine biosynthetic process"/>
    <property type="evidence" value="ECO:0007669"/>
    <property type="project" value="TreeGrafter"/>
</dbReference>
<dbReference type="PANTHER" id="PTHR48078:SF6">
    <property type="entry name" value="L-THREONINE DEHYDRATASE CATABOLIC TDCB"/>
    <property type="match status" value="1"/>
</dbReference>
<evidence type="ECO:0000259" key="5">
    <source>
        <dbReference type="Pfam" id="PF00291"/>
    </source>
</evidence>
<dbReference type="CDD" id="cd01562">
    <property type="entry name" value="Thr-dehyd"/>
    <property type="match status" value="1"/>
</dbReference>
<name>A0A073J5K8_9BACT</name>
<reference evidence="6 7" key="1">
    <citation type="submission" date="2014-04" db="EMBL/GenBank/DDBJ databases">
        <title>Draft Genome Sequence of Synergistes jonesii.</title>
        <authorList>
            <person name="Coil D.A."/>
            <person name="Eisen J.A."/>
            <person name="Holland-Moritz H.E."/>
        </authorList>
    </citation>
    <scope>NUCLEOTIDE SEQUENCE [LARGE SCALE GENOMIC DNA]</scope>
    <source>
        <strain evidence="6 7">78-1</strain>
    </source>
</reference>
<keyword evidence="3" id="KW-0663">Pyridoxal phosphate</keyword>
<dbReference type="EMBL" id="JMKI01000008">
    <property type="protein sequence ID" value="KEJ92997.1"/>
    <property type="molecule type" value="Genomic_DNA"/>
</dbReference>